<keyword evidence="4" id="KW-0804">Transcription</keyword>
<evidence type="ECO:0000256" key="1">
    <source>
        <dbReference type="ARBA" id="ARBA00022491"/>
    </source>
</evidence>
<dbReference type="RefSeq" id="WP_185676025.1">
    <property type="nucleotide sequence ID" value="NZ_JACHVB010000035.1"/>
</dbReference>
<name>A0A842HIM6_9BACT</name>
<organism evidence="6 7">
    <name type="scientific">Ruficoccus amylovorans</name>
    <dbReference type="NCBI Taxonomy" id="1804625"/>
    <lineage>
        <taxon>Bacteria</taxon>
        <taxon>Pseudomonadati</taxon>
        <taxon>Verrucomicrobiota</taxon>
        <taxon>Opitutia</taxon>
        <taxon>Puniceicoccales</taxon>
        <taxon>Cerasicoccaceae</taxon>
        <taxon>Ruficoccus</taxon>
    </lineage>
</organism>
<dbReference type="InterPro" id="IPR010982">
    <property type="entry name" value="Lambda_DNA-bd_dom_sf"/>
</dbReference>
<reference evidence="6 7" key="1">
    <citation type="submission" date="2020-07" db="EMBL/GenBank/DDBJ databases">
        <authorList>
            <person name="Feng X."/>
        </authorList>
    </citation>
    <scope>NUCLEOTIDE SEQUENCE [LARGE SCALE GENOMIC DNA]</scope>
    <source>
        <strain evidence="6 7">JCM31066</strain>
    </source>
</reference>
<sequence length="352" mass="38850">MGKRLSQKKIAEDLGVSQTLVSMVLNGRTEGIAKSSYEKIWEYALSQGYSPRGMKMEVDISSQMQMGLPTVGYILRAPLRLANKSNFYSHVHQGLHDYLTESGAKTVFLGSEDLLTDEDFAQFKKIRLSMRGLVIMGEINTELVRRLSDIFGHVVYIAARLPGVCHSITSNDVDATRKLVEHLSDLGHRSFAWIGGSPGTMRHKSRLESLEAALAQRNLPLLAKQLPAIGGADWKEGYECAEQLLANKKNKPATAWVCFNGLMARGTIAYLHKQGYEVGRDISVCAVDCTRVRDSEWPTLTASGAIPEEMGRLAGELIMAEKQPSFFQDIVVPASFFDGQSTGPAPVNTRKR</sequence>
<protein>
    <submittedName>
        <fullName evidence="6">LacI family DNA-binding transcriptional regulator</fullName>
    </submittedName>
</protein>
<dbReference type="InterPro" id="IPR046335">
    <property type="entry name" value="LacI/GalR-like_sensor"/>
</dbReference>
<dbReference type="Gene3D" id="3.40.50.2300">
    <property type="match status" value="2"/>
</dbReference>
<dbReference type="SUPFAM" id="SSF47413">
    <property type="entry name" value="lambda repressor-like DNA-binding domains"/>
    <property type="match status" value="1"/>
</dbReference>
<dbReference type="CDD" id="cd06267">
    <property type="entry name" value="PBP1_LacI_sugar_binding-like"/>
    <property type="match status" value="1"/>
</dbReference>
<dbReference type="Proteomes" id="UP000546464">
    <property type="component" value="Unassembled WGS sequence"/>
</dbReference>
<evidence type="ECO:0000313" key="6">
    <source>
        <dbReference type="EMBL" id="MBC2595061.1"/>
    </source>
</evidence>
<accession>A0A842HIM6</accession>
<keyword evidence="3 6" id="KW-0238">DNA-binding</keyword>
<dbReference type="PANTHER" id="PTHR30146">
    <property type="entry name" value="LACI-RELATED TRANSCRIPTIONAL REPRESSOR"/>
    <property type="match status" value="1"/>
</dbReference>
<evidence type="ECO:0000313" key="7">
    <source>
        <dbReference type="Proteomes" id="UP000546464"/>
    </source>
</evidence>
<keyword evidence="2" id="KW-0805">Transcription regulation</keyword>
<dbReference type="Gene3D" id="1.10.260.40">
    <property type="entry name" value="lambda repressor-like DNA-binding domains"/>
    <property type="match status" value="1"/>
</dbReference>
<keyword evidence="7" id="KW-1185">Reference proteome</keyword>
<dbReference type="Pfam" id="PF13377">
    <property type="entry name" value="Peripla_BP_3"/>
    <property type="match status" value="1"/>
</dbReference>
<dbReference type="EMBL" id="JACHVB010000035">
    <property type="protein sequence ID" value="MBC2595061.1"/>
    <property type="molecule type" value="Genomic_DNA"/>
</dbReference>
<dbReference type="GO" id="GO:0000976">
    <property type="term" value="F:transcription cis-regulatory region binding"/>
    <property type="evidence" value="ECO:0007669"/>
    <property type="project" value="TreeGrafter"/>
</dbReference>
<dbReference type="InterPro" id="IPR000843">
    <property type="entry name" value="HTH_LacI"/>
</dbReference>
<evidence type="ECO:0000259" key="5">
    <source>
        <dbReference type="Pfam" id="PF13377"/>
    </source>
</evidence>
<evidence type="ECO:0000256" key="3">
    <source>
        <dbReference type="ARBA" id="ARBA00023125"/>
    </source>
</evidence>
<keyword evidence="1" id="KW-0678">Repressor</keyword>
<proteinExistence type="predicted"/>
<dbReference type="InterPro" id="IPR028082">
    <property type="entry name" value="Peripla_BP_I"/>
</dbReference>
<evidence type="ECO:0000256" key="2">
    <source>
        <dbReference type="ARBA" id="ARBA00023015"/>
    </source>
</evidence>
<evidence type="ECO:0000256" key="4">
    <source>
        <dbReference type="ARBA" id="ARBA00023163"/>
    </source>
</evidence>
<dbReference type="CDD" id="cd01392">
    <property type="entry name" value="HTH_LacI"/>
    <property type="match status" value="1"/>
</dbReference>
<dbReference type="PANTHER" id="PTHR30146:SF148">
    <property type="entry name" value="HTH-TYPE TRANSCRIPTIONAL REPRESSOR PURR-RELATED"/>
    <property type="match status" value="1"/>
</dbReference>
<dbReference type="GO" id="GO:0003700">
    <property type="term" value="F:DNA-binding transcription factor activity"/>
    <property type="evidence" value="ECO:0007669"/>
    <property type="project" value="TreeGrafter"/>
</dbReference>
<comment type="caution">
    <text evidence="6">The sequence shown here is derived from an EMBL/GenBank/DDBJ whole genome shotgun (WGS) entry which is preliminary data.</text>
</comment>
<dbReference type="AlphaFoldDB" id="A0A842HIM6"/>
<gene>
    <name evidence="6" type="ORF">H5P28_12410</name>
</gene>
<dbReference type="SUPFAM" id="SSF53822">
    <property type="entry name" value="Periplasmic binding protein-like I"/>
    <property type="match status" value="1"/>
</dbReference>
<feature type="domain" description="Transcriptional regulator LacI/GalR-like sensor" evidence="5">
    <location>
        <begin position="180"/>
        <end position="342"/>
    </location>
</feature>